<dbReference type="CDD" id="cd09727">
    <property type="entry name" value="Cas6_I-E"/>
    <property type="match status" value="1"/>
</dbReference>
<dbReference type="STRING" id="530584.SAMN05421630_10743"/>
<keyword evidence="3" id="KW-1185">Reference proteome</keyword>
<evidence type="ECO:0000256" key="1">
    <source>
        <dbReference type="SAM" id="MobiDB-lite"/>
    </source>
</evidence>
<proteinExistence type="predicted"/>
<sequence length="184" mass="19889">MCGTVDGRDVPFVQSRTRPDWGHLDGYLARPAETRDLSVAFEALRPGKTLAFRLMANPTKRMSPQDQQDPDRKGGRRDNRYPILKTEDQVKWLIKRGSQSGFVIPAGVNARPDVALTSSPRLTGRQTGNRGNKITVDPVRYDGHLVVTDPEALVAALTAGIGPAKAYGCGLLSLAAARQGAAEP</sequence>
<dbReference type="InterPro" id="IPR010179">
    <property type="entry name" value="CRISPR-assoc_prot_Cse3"/>
</dbReference>
<dbReference type="Pfam" id="PF08798">
    <property type="entry name" value="CRISPR_assoc"/>
    <property type="match status" value="1"/>
</dbReference>
<accession>A0A222VV68</accession>
<dbReference type="EMBL" id="FMZE01000007">
    <property type="protein sequence ID" value="SDD26377.1"/>
    <property type="molecule type" value="Genomic_DNA"/>
</dbReference>
<dbReference type="NCBIfam" id="TIGR01907">
    <property type="entry name" value="casE_Cse3"/>
    <property type="match status" value="1"/>
</dbReference>
<dbReference type="Gene3D" id="3.30.70.1210">
    <property type="entry name" value="Crispr-associated protein, domain 2"/>
    <property type="match status" value="1"/>
</dbReference>
<dbReference type="KEGG" id="pmad:BAY61_25605"/>
<gene>
    <name evidence="2" type="ORF">SAMN05421630_10743</name>
</gene>
<name>A0A222VV68_9PSEU</name>
<protein>
    <submittedName>
        <fullName evidence="2">CRISPR system Cascade subunit CasE</fullName>
    </submittedName>
</protein>
<dbReference type="OrthoDB" id="9795689at2"/>
<evidence type="ECO:0000313" key="2">
    <source>
        <dbReference type="EMBL" id="SDD26377.1"/>
    </source>
</evidence>
<dbReference type="AlphaFoldDB" id="A0A222VV68"/>
<feature type="compositionally biased region" description="Basic and acidic residues" evidence="1">
    <location>
        <begin position="69"/>
        <end position="81"/>
    </location>
</feature>
<reference evidence="2 3" key="1">
    <citation type="submission" date="2016-10" db="EMBL/GenBank/DDBJ databases">
        <authorList>
            <person name="de Groot N.N."/>
        </authorList>
    </citation>
    <scope>NUCLEOTIDE SEQUENCE [LARGE SCALE GENOMIC DNA]</scope>
    <source>
        <strain evidence="2 3">CGMCC 4.5506</strain>
    </source>
</reference>
<dbReference type="SMART" id="SM01101">
    <property type="entry name" value="CRISPR_assoc"/>
    <property type="match status" value="1"/>
</dbReference>
<dbReference type="SUPFAM" id="SSF117987">
    <property type="entry name" value="CRISPR-associated protein"/>
    <property type="match status" value="1"/>
</dbReference>
<organism evidence="2 3">
    <name type="scientific">Prauserella marina</name>
    <dbReference type="NCBI Taxonomy" id="530584"/>
    <lineage>
        <taxon>Bacteria</taxon>
        <taxon>Bacillati</taxon>
        <taxon>Actinomycetota</taxon>
        <taxon>Actinomycetes</taxon>
        <taxon>Pseudonocardiales</taxon>
        <taxon>Pseudonocardiaceae</taxon>
        <taxon>Prauserella</taxon>
    </lineage>
</organism>
<dbReference type="Proteomes" id="UP000199494">
    <property type="component" value="Unassembled WGS sequence"/>
</dbReference>
<evidence type="ECO:0000313" key="3">
    <source>
        <dbReference type="Proteomes" id="UP000199494"/>
    </source>
</evidence>
<feature type="region of interest" description="Disordered" evidence="1">
    <location>
        <begin position="55"/>
        <end position="81"/>
    </location>
</feature>